<evidence type="ECO:0000256" key="11">
    <source>
        <dbReference type="ARBA" id="ARBA00057651"/>
    </source>
</evidence>
<keyword evidence="5 15" id="KW-0378">Hydrolase</keyword>
<proteinExistence type="inferred from homology"/>
<reference evidence="18" key="1">
    <citation type="journal article" date="2017" name="Nat. Commun.">
        <title>The asparagus genome sheds light on the origin and evolution of a young Y chromosome.</title>
        <authorList>
            <person name="Harkess A."/>
            <person name="Zhou J."/>
            <person name="Xu C."/>
            <person name="Bowers J.E."/>
            <person name="Van der Hulst R."/>
            <person name="Ayyampalayam S."/>
            <person name="Mercati F."/>
            <person name="Riccardi P."/>
            <person name="McKain M.R."/>
            <person name="Kakrana A."/>
            <person name="Tang H."/>
            <person name="Ray J."/>
            <person name="Groenendijk J."/>
            <person name="Arikit S."/>
            <person name="Mathioni S.M."/>
            <person name="Nakano M."/>
            <person name="Shan H."/>
            <person name="Telgmann-Rauber A."/>
            <person name="Kanno A."/>
            <person name="Yue Z."/>
            <person name="Chen H."/>
            <person name="Li W."/>
            <person name="Chen Y."/>
            <person name="Xu X."/>
            <person name="Zhang Y."/>
            <person name="Luo S."/>
            <person name="Chen H."/>
            <person name="Gao J."/>
            <person name="Mao Z."/>
            <person name="Pires J.C."/>
            <person name="Luo M."/>
            <person name="Kudrna D."/>
            <person name="Wing R.A."/>
            <person name="Meyers B.C."/>
            <person name="Yi K."/>
            <person name="Kong H."/>
            <person name="Lavrijsen P."/>
            <person name="Sunseri F."/>
            <person name="Falavigna A."/>
            <person name="Ye Y."/>
            <person name="Leebens-Mack J.H."/>
            <person name="Chen G."/>
        </authorList>
    </citation>
    <scope>NUCLEOTIDE SEQUENCE [LARGE SCALE GENOMIC DNA]</scope>
    <source>
        <strain evidence="18">cv. DH0086</strain>
    </source>
</reference>
<comment type="catalytic activity">
    <reaction evidence="10">
        <text>[(1-&gt;4)-alpha-D-galacturonosyl](n) + H2O = alpha-D-galacturonate + [(1-&gt;4)-alpha-D-galacturonosyl](n-1)</text>
        <dbReference type="Rhea" id="RHEA:14117"/>
        <dbReference type="Rhea" id="RHEA-COMP:14570"/>
        <dbReference type="Rhea" id="RHEA-COMP:14572"/>
        <dbReference type="ChEBI" id="CHEBI:15377"/>
        <dbReference type="ChEBI" id="CHEBI:58658"/>
        <dbReference type="ChEBI" id="CHEBI:140523"/>
        <dbReference type="EC" id="3.2.1.67"/>
    </reaction>
</comment>
<comment type="function">
    <text evidence="11">May function in depolymerizing pectin during pollen development, germination, and tube growth. Acts as an exo-polygalacturonase.</text>
</comment>
<keyword evidence="3" id="KW-0134">Cell wall</keyword>
<evidence type="ECO:0000256" key="12">
    <source>
        <dbReference type="ARBA" id="ARBA00068298"/>
    </source>
</evidence>
<dbReference type="InterPro" id="IPR011050">
    <property type="entry name" value="Pectin_lyase_fold/virulence"/>
</dbReference>
<evidence type="ECO:0000256" key="1">
    <source>
        <dbReference type="ARBA" id="ARBA00004191"/>
    </source>
</evidence>
<evidence type="ECO:0000256" key="6">
    <source>
        <dbReference type="ARBA" id="ARBA00023295"/>
    </source>
</evidence>
<evidence type="ECO:0000256" key="7">
    <source>
        <dbReference type="ARBA" id="ARBA00023316"/>
    </source>
</evidence>
<dbReference type="Proteomes" id="UP000243459">
    <property type="component" value="Chromosome 4"/>
</dbReference>
<dbReference type="SUPFAM" id="SSF51126">
    <property type="entry name" value="Pectin lyase-like"/>
    <property type="match status" value="1"/>
</dbReference>
<dbReference type="FunFam" id="2.160.20.10:FF:000004">
    <property type="entry name" value="Pectin lyase-like superfamily protein"/>
    <property type="match status" value="1"/>
</dbReference>
<keyword evidence="4" id="KW-0964">Secreted</keyword>
<evidence type="ECO:0000256" key="16">
    <source>
        <dbReference type="SAM" id="SignalP"/>
    </source>
</evidence>
<protein>
    <recommendedName>
        <fullName evidence="12">Exopolygalacturonase</fullName>
        <ecNumber evidence="8">3.2.1.67</ecNumber>
    </recommendedName>
    <alternativeName>
        <fullName evidence="9">Galacturan 1,4-alpha-galacturonidase</fullName>
    </alternativeName>
    <alternativeName>
        <fullName evidence="13">Pectinase</fullName>
    </alternativeName>
</protein>
<evidence type="ECO:0000256" key="5">
    <source>
        <dbReference type="ARBA" id="ARBA00022801"/>
    </source>
</evidence>
<dbReference type="InterPro" id="IPR006626">
    <property type="entry name" value="PbH1"/>
</dbReference>
<dbReference type="EC" id="3.2.1.67" evidence="8"/>
<organism evidence="17 18">
    <name type="scientific">Asparagus officinalis</name>
    <name type="common">Garden asparagus</name>
    <dbReference type="NCBI Taxonomy" id="4686"/>
    <lineage>
        <taxon>Eukaryota</taxon>
        <taxon>Viridiplantae</taxon>
        <taxon>Streptophyta</taxon>
        <taxon>Embryophyta</taxon>
        <taxon>Tracheophyta</taxon>
        <taxon>Spermatophyta</taxon>
        <taxon>Magnoliopsida</taxon>
        <taxon>Liliopsida</taxon>
        <taxon>Asparagales</taxon>
        <taxon>Asparagaceae</taxon>
        <taxon>Asparagoideae</taxon>
        <taxon>Asparagus</taxon>
    </lineage>
</organism>
<keyword evidence="6 15" id="KW-0326">Glycosidase</keyword>
<feature type="chain" id="PRO_5024465565" description="Exopolygalacturonase" evidence="16">
    <location>
        <begin position="21"/>
        <end position="386"/>
    </location>
</feature>
<sequence length="386" mass="41298">MTNLSFFLLFFILLISHTNAGFNVVDYGATPDGETDSSGPFLRTWAAACAAFGQSNIVVPKGRFYVSMGAFHGPCNSSSVNVHVFGSIVGHAVPQKTQTWLVFRYVDGLSIQRGAIDGHGGEIWGCKLERNKDECPTGLTTLSINHCKNVLVNGLTFINSQLFHIAIFASEFVTIQNVKIFAPEDSPNTDGIHVGMSNGITITNSYIKTGDDCISLGPGSTDVLIDRVYCGPGHGISIGSLGKGGDQEEGVQNVTVKSTVFSGTQNGLRIKTWGTNTKGFVSGVTFIDAVMRNVQNPIIIDQNYCPHSHDCPDQSSHVRVSNVKYEGIRGTSATEKAVNFDCSESNPCSGISLKDIKLTYENQAAQSFCKHADGVASGSIIPPSCL</sequence>
<dbReference type="Gene3D" id="2.160.20.10">
    <property type="entry name" value="Single-stranded right-handed beta-helix, Pectin lyase-like"/>
    <property type="match status" value="1"/>
</dbReference>
<comment type="similarity">
    <text evidence="2 15">Belongs to the glycosyl hydrolase 28 family.</text>
</comment>
<dbReference type="OMA" id="WIENFIC"/>
<dbReference type="GO" id="GO:0071555">
    <property type="term" value="P:cell wall organization"/>
    <property type="evidence" value="ECO:0007669"/>
    <property type="project" value="UniProtKB-KW"/>
</dbReference>
<evidence type="ECO:0000256" key="13">
    <source>
        <dbReference type="ARBA" id="ARBA00083621"/>
    </source>
</evidence>
<dbReference type="Gramene" id="ONK72353">
    <property type="protein sequence ID" value="ONK72353"/>
    <property type="gene ID" value="A4U43_C04F18540"/>
</dbReference>
<accession>A0A5P1F3Q1</accession>
<dbReference type="Pfam" id="PF00295">
    <property type="entry name" value="Glyco_hydro_28"/>
    <property type="match status" value="1"/>
</dbReference>
<evidence type="ECO:0000256" key="14">
    <source>
        <dbReference type="PROSITE-ProRule" id="PRU10052"/>
    </source>
</evidence>
<evidence type="ECO:0000256" key="3">
    <source>
        <dbReference type="ARBA" id="ARBA00022512"/>
    </source>
</evidence>
<feature type="active site" evidence="14">
    <location>
        <position position="234"/>
    </location>
</feature>
<dbReference type="InterPro" id="IPR012334">
    <property type="entry name" value="Pectin_lyas_fold"/>
</dbReference>
<comment type="subcellular location">
    <subcellularLocation>
        <location evidence="1">Secreted</location>
        <location evidence="1">Cell wall</location>
    </subcellularLocation>
</comment>
<feature type="signal peptide" evidence="16">
    <location>
        <begin position="1"/>
        <end position="20"/>
    </location>
</feature>
<dbReference type="EMBL" id="CM007384">
    <property type="protein sequence ID" value="ONK72353.1"/>
    <property type="molecule type" value="Genomic_DNA"/>
</dbReference>
<dbReference type="GO" id="GO:0047911">
    <property type="term" value="F:galacturan 1,4-alpha-galacturonidase activity"/>
    <property type="evidence" value="ECO:0007669"/>
    <property type="project" value="UniProtKB-EC"/>
</dbReference>
<keyword evidence="7" id="KW-0961">Cell wall biogenesis/degradation</keyword>
<dbReference type="InterPro" id="IPR000743">
    <property type="entry name" value="Glyco_hydro_28"/>
</dbReference>
<evidence type="ECO:0000313" key="18">
    <source>
        <dbReference type="Proteomes" id="UP000243459"/>
    </source>
</evidence>
<dbReference type="AlphaFoldDB" id="A0A5P1F3Q1"/>
<name>A0A5P1F3Q1_ASPOF</name>
<evidence type="ECO:0000313" key="17">
    <source>
        <dbReference type="EMBL" id="ONK72353.1"/>
    </source>
</evidence>
<keyword evidence="18" id="KW-1185">Reference proteome</keyword>
<evidence type="ECO:0000256" key="8">
    <source>
        <dbReference type="ARBA" id="ARBA00038933"/>
    </source>
</evidence>
<dbReference type="SMART" id="SM00710">
    <property type="entry name" value="PbH1"/>
    <property type="match status" value="6"/>
</dbReference>
<dbReference type="GO" id="GO:0004650">
    <property type="term" value="F:polygalacturonase activity"/>
    <property type="evidence" value="ECO:0007669"/>
    <property type="project" value="InterPro"/>
</dbReference>
<keyword evidence="16" id="KW-0732">Signal</keyword>
<evidence type="ECO:0000256" key="2">
    <source>
        <dbReference type="ARBA" id="ARBA00008834"/>
    </source>
</evidence>
<dbReference type="PROSITE" id="PS00502">
    <property type="entry name" value="POLYGALACTURONASE"/>
    <property type="match status" value="1"/>
</dbReference>
<evidence type="ECO:0000256" key="9">
    <source>
        <dbReference type="ARBA" id="ARBA00043142"/>
    </source>
</evidence>
<dbReference type="GO" id="GO:0005975">
    <property type="term" value="P:carbohydrate metabolic process"/>
    <property type="evidence" value="ECO:0007669"/>
    <property type="project" value="InterPro"/>
</dbReference>
<evidence type="ECO:0000256" key="10">
    <source>
        <dbReference type="ARBA" id="ARBA00048766"/>
    </source>
</evidence>
<evidence type="ECO:0000256" key="15">
    <source>
        <dbReference type="RuleBase" id="RU361169"/>
    </source>
</evidence>
<dbReference type="PANTHER" id="PTHR31375">
    <property type="match status" value="1"/>
</dbReference>
<gene>
    <name evidence="17" type="ORF">A4U43_C04F18540</name>
</gene>
<evidence type="ECO:0000256" key="4">
    <source>
        <dbReference type="ARBA" id="ARBA00022525"/>
    </source>
</evidence>